<dbReference type="InterPro" id="IPR000571">
    <property type="entry name" value="Znf_CCCH"/>
</dbReference>
<dbReference type="PROSITE" id="PS50103">
    <property type="entry name" value="ZF_C3H1"/>
    <property type="match status" value="1"/>
</dbReference>
<feature type="domain" description="RNase III" evidence="8">
    <location>
        <begin position="676"/>
        <end position="828"/>
    </location>
</feature>
<dbReference type="Pfam" id="PF00636">
    <property type="entry name" value="Ribonuclease_3"/>
    <property type="match status" value="2"/>
</dbReference>
<sequence length="1298" mass="146607">MGRTHVDSPVSDIPTPFNIERELLPTVISEPSSKTSSISSTTSTLDHDSLKENCPQYTPQNVRYQHYPVPKVRCLSFPYQTLPSCGSIVYLYTWSLPRNDIITQLCSLATTCFRDTNTTIGLLFSKQISKKDYVCRIPIYLTRGMARSRVRLTGKLTLNTKELECVESAHHVIAELITNIAHMSHVGYKPSDPLLRAHFDKQNSPTNIPESLRVVLFDRFGDLSFNPEKANILSLVTLIRLPDYTIDYEALNALLEWSVCRDTGISTADDNLSTHVKPVHGIVPKWRIRLSQIPEDSWVGLVVKPNHLPDSDPGMFSISKVSSETASSPLPETLASKLGDVQNVKGASSLTYSDYYRIKYQQMRNISFTINPSLPLFECLRITRHQNSTQVSAGLRKNKASIKPSVFLSDACLVHPLSSWIWFQVSLIPTILYQMSRALLASQLFTELNYELKSPQPFSQIRINSLTLSNDSLSHTTILVPDRLSVPVFLNGEPMEKNIFDFEVDETTSEIDKQLDNKAYSESLEKSTICPHPNNLIEPTTLLGARDAVDLERLEFYGDSFLHFISTLCVYGTNPQDADEGCLSSKRGSLVSNAHLCDIACDLKWYEYCTGQTFSPPEHFLPPCYSVASEACKYDPRLYTRLTDKSLADMIEALIGCFLLRSGLSAAFNLLHYFQICPLQEKLGYGFKKIELLAEAVTHQSSSNRQYWGNYQRLEFLGDSILGHIISNYLFQKCPHSSPGALTTARSTVVSNINLANVVVEHEIHPFIDFGNCSQKACIDDIKSIHRQTDSHFERIELITKKVSSGLNIKVLADVFESILGAIFVDSNGNHQVVSSIIHRFLGKTMSSLITNLPVQTVQQVDLPYPEIRYNNSTTISPTLHEDVHNSVLSIKGEIPDGLENEMRCLNKLDVISILSMTENVSESCIFFKKRSRKNIRQKEGSSSEDEAVIKTQKRRQINNMLYQQTSKFSGNKNCSSDDDSDKFDNSTPNTVTYKASHSKESRITKEHIATATVEIDTDVNCDAQAIFEKAQKLNQESHNRNIYKGLNNYAQYIEKKDTVMGNASSGFNRKGPMRAPANLRATVRWDYQPDICKDYKETGFCSFGDSCKFLHDRSDYKHGWQIEQELAEGVYGIDGEDNRYEISHNSSEDEGFEDIPLFCMICRKDYKDPVVTICKHYFCSDCALQRYKKTARCYACTTDTKGFFKFAKNLLSRITILREKKKKHSELSESDHEDQHHSCPHSPVQCKGEQSDKGDFLNKSVETGWVPTNKVQLPKSSEPNWAKPEAPEYCDSDEESD</sequence>
<dbReference type="Pfam" id="PF00642">
    <property type="entry name" value="zf-CCCH"/>
    <property type="match status" value="1"/>
</dbReference>
<dbReference type="SUPFAM" id="SSF90229">
    <property type="entry name" value="CCCH zinc finger"/>
    <property type="match status" value="1"/>
</dbReference>
<evidence type="ECO:0000256" key="5">
    <source>
        <dbReference type="SAM" id="MobiDB-lite"/>
    </source>
</evidence>
<dbReference type="GO" id="GO:0005684">
    <property type="term" value="C:U2-type spliceosomal complex"/>
    <property type="evidence" value="ECO:0007669"/>
    <property type="project" value="TreeGrafter"/>
</dbReference>
<reference evidence="10" key="1">
    <citation type="submission" date="2023-11" db="UniProtKB">
        <authorList>
            <consortium name="WormBaseParasite"/>
        </authorList>
    </citation>
    <scope>IDENTIFICATION</scope>
</reference>
<dbReference type="CDD" id="cd16539">
    <property type="entry name" value="RING-HC_RNF113A_B"/>
    <property type="match status" value="1"/>
</dbReference>
<proteinExistence type="predicted"/>
<dbReference type="InterPro" id="IPR018957">
    <property type="entry name" value="Znf_C3HC4_RING-type"/>
</dbReference>
<evidence type="ECO:0000259" key="7">
    <source>
        <dbReference type="PROSITE" id="PS50103"/>
    </source>
</evidence>
<feature type="region of interest" description="Disordered" evidence="5">
    <location>
        <begin position="968"/>
        <end position="988"/>
    </location>
</feature>
<organism evidence="9 10">
    <name type="scientific">Schistosoma mattheei</name>
    <dbReference type="NCBI Taxonomy" id="31246"/>
    <lineage>
        <taxon>Eukaryota</taxon>
        <taxon>Metazoa</taxon>
        <taxon>Spiralia</taxon>
        <taxon>Lophotrochozoa</taxon>
        <taxon>Platyhelminthes</taxon>
        <taxon>Trematoda</taxon>
        <taxon>Digenea</taxon>
        <taxon>Strigeidida</taxon>
        <taxon>Schistosomatoidea</taxon>
        <taxon>Schistosomatidae</taxon>
        <taxon>Schistosoma</taxon>
    </lineage>
</organism>
<protein>
    <recommendedName>
        <fullName evidence="11">RING-type E3 ubiquitin transferase</fullName>
    </recommendedName>
</protein>
<dbReference type="InterPro" id="IPR036389">
    <property type="entry name" value="RNase_III_sf"/>
</dbReference>
<keyword evidence="1 4" id="KW-0479">Metal-binding</keyword>
<dbReference type="Gene3D" id="4.10.1000.10">
    <property type="entry name" value="Zinc finger, CCCH-type"/>
    <property type="match status" value="1"/>
</dbReference>
<feature type="compositionally biased region" description="Low complexity" evidence="5">
    <location>
        <begin position="32"/>
        <end position="44"/>
    </location>
</feature>
<dbReference type="Proteomes" id="UP000050791">
    <property type="component" value="Unassembled WGS sequence"/>
</dbReference>
<dbReference type="GO" id="GO:0008270">
    <property type="term" value="F:zinc ion binding"/>
    <property type="evidence" value="ECO:0007669"/>
    <property type="project" value="UniProtKB-KW"/>
</dbReference>
<dbReference type="SMART" id="SM00356">
    <property type="entry name" value="ZnF_C3H1"/>
    <property type="match status" value="1"/>
</dbReference>
<dbReference type="PROSITE" id="PS00518">
    <property type="entry name" value="ZF_RING_1"/>
    <property type="match status" value="1"/>
</dbReference>
<feature type="region of interest" description="Disordered" evidence="5">
    <location>
        <begin position="29"/>
        <end position="50"/>
    </location>
</feature>
<feature type="compositionally biased region" description="Polar residues" evidence="5">
    <location>
        <begin position="1270"/>
        <end position="1280"/>
    </location>
</feature>
<feature type="zinc finger region" description="C3H1-type" evidence="4">
    <location>
        <begin position="1087"/>
        <end position="1115"/>
    </location>
</feature>
<dbReference type="CDD" id="cd00593">
    <property type="entry name" value="RIBOc"/>
    <property type="match status" value="2"/>
</dbReference>
<dbReference type="PROSITE" id="PS50089">
    <property type="entry name" value="ZF_RING_2"/>
    <property type="match status" value="1"/>
</dbReference>
<dbReference type="PROSITE" id="PS00517">
    <property type="entry name" value="RNASE_3_1"/>
    <property type="match status" value="1"/>
</dbReference>
<dbReference type="SMART" id="SM00535">
    <property type="entry name" value="RIBOc"/>
    <property type="match status" value="2"/>
</dbReference>
<dbReference type="InterPro" id="IPR000999">
    <property type="entry name" value="RNase_III_dom"/>
</dbReference>
<name>A0AA85B7V8_9TREM</name>
<dbReference type="PROSITE" id="PS50142">
    <property type="entry name" value="RNASE_3_2"/>
    <property type="match status" value="2"/>
</dbReference>
<dbReference type="InterPro" id="IPR036855">
    <property type="entry name" value="Znf_CCCH_sf"/>
</dbReference>
<dbReference type="Gene3D" id="1.10.1520.10">
    <property type="entry name" value="Ribonuclease III domain"/>
    <property type="match status" value="2"/>
</dbReference>
<evidence type="ECO:0000259" key="8">
    <source>
        <dbReference type="PROSITE" id="PS50142"/>
    </source>
</evidence>
<feature type="compositionally biased region" description="Basic and acidic residues" evidence="5">
    <location>
        <begin position="1226"/>
        <end position="1238"/>
    </location>
</feature>
<dbReference type="Gene3D" id="3.30.40.10">
    <property type="entry name" value="Zinc/RING finger domain, C3HC4 (zinc finger)"/>
    <property type="match status" value="1"/>
</dbReference>
<keyword evidence="3 4" id="KW-0862">Zinc</keyword>
<dbReference type="WBParaSite" id="SMTH1_37950.1">
    <property type="protein sequence ID" value="SMTH1_37950.1"/>
    <property type="gene ID" value="SMTH1_37950"/>
</dbReference>
<accession>A0AA85B7V8</accession>
<feature type="domain" description="C3H1-type" evidence="7">
    <location>
        <begin position="1087"/>
        <end position="1115"/>
    </location>
</feature>
<dbReference type="InterPro" id="IPR017907">
    <property type="entry name" value="Znf_RING_CS"/>
</dbReference>
<dbReference type="PANTHER" id="PTHR12930:SF0">
    <property type="entry name" value="RING FINGER PROTEIN 113B"/>
    <property type="match status" value="1"/>
</dbReference>
<evidence type="ECO:0008006" key="11">
    <source>
        <dbReference type="Google" id="ProtNLM"/>
    </source>
</evidence>
<evidence type="ECO:0000256" key="4">
    <source>
        <dbReference type="PROSITE-ProRule" id="PRU00723"/>
    </source>
</evidence>
<feature type="region of interest" description="Disordered" evidence="5">
    <location>
        <begin position="1223"/>
        <end position="1298"/>
    </location>
</feature>
<dbReference type="SMART" id="SM00184">
    <property type="entry name" value="RING"/>
    <property type="match status" value="1"/>
</dbReference>
<dbReference type="PANTHER" id="PTHR12930">
    <property type="entry name" value="ZINC FINGER PROTEIN 183"/>
    <property type="match status" value="1"/>
</dbReference>
<feature type="compositionally biased region" description="Acidic residues" evidence="5">
    <location>
        <begin position="1289"/>
        <end position="1298"/>
    </location>
</feature>
<evidence type="ECO:0000259" key="6">
    <source>
        <dbReference type="PROSITE" id="PS50089"/>
    </source>
</evidence>
<dbReference type="GO" id="GO:0004525">
    <property type="term" value="F:ribonuclease III activity"/>
    <property type="evidence" value="ECO:0007669"/>
    <property type="project" value="InterPro"/>
</dbReference>
<evidence type="ECO:0000313" key="9">
    <source>
        <dbReference type="Proteomes" id="UP000050791"/>
    </source>
</evidence>
<dbReference type="GO" id="GO:0034247">
    <property type="term" value="P:snoRNA splicing"/>
    <property type="evidence" value="ECO:0007669"/>
    <property type="project" value="TreeGrafter"/>
</dbReference>
<evidence type="ECO:0000256" key="2">
    <source>
        <dbReference type="ARBA" id="ARBA00022771"/>
    </source>
</evidence>
<evidence type="ECO:0000256" key="1">
    <source>
        <dbReference type="ARBA" id="ARBA00022723"/>
    </source>
</evidence>
<dbReference type="InterPro" id="IPR013083">
    <property type="entry name" value="Znf_RING/FYVE/PHD"/>
</dbReference>
<feature type="domain" description="RING-type" evidence="6">
    <location>
        <begin position="1160"/>
        <end position="1198"/>
    </location>
</feature>
<evidence type="ECO:0000256" key="3">
    <source>
        <dbReference type="ARBA" id="ARBA00022833"/>
    </source>
</evidence>
<dbReference type="Pfam" id="PF00097">
    <property type="entry name" value="zf-C3HC4"/>
    <property type="match status" value="1"/>
</dbReference>
<dbReference type="InterPro" id="IPR001841">
    <property type="entry name" value="Znf_RING"/>
</dbReference>
<evidence type="ECO:0000313" key="10">
    <source>
        <dbReference type="WBParaSite" id="SMTH1_37950.1"/>
    </source>
</evidence>
<dbReference type="SUPFAM" id="SSF69065">
    <property type="entry name" value="RNase III domain-like"/>
    <property type="match status" value="2"/>
</dbReference>
<dbReference type="SUPFAM" id="SSF57850">
    <property type="entry name" value="RING/U-box"/>
    <property type="match status" value="1"/>
</dbReference>
<keyword evidence="2 4" id="KW-0863">Zinc-finger</keyword>
<feature type="domain" description="RNase III" evidence="8">
    <location>
        <begin position="550"/>
        <end position="663"/>
    </location>
</feature>
<dbReference type="InterPro" id="IPR039971">
    <property type="entry name" value="CWC24-like"/>
</dbReference>